<protein>
    <submittedName>
        <fullName evidence="1">Uncharacterized protein</fullName>
    </submittedName>
</protein>
<evidence type="ECO:0000313" key="2">
    <source>
        <dbReference type="Proteomes" id="UP000018888"/>
    </source>
</evidence>
<accession>A0A2P4QNC2</accession>
<dbReference type="Proteomes" id="UP000018888">
    <property type="component" value="Unassembled WGS sequence"/>
</dbReference>
<evidence type="ECO:0000313" key="1">
    <source>
        <dbReference type="EMBL" id="POG79139.1"/>
    </source>
</evidence>
<proteinExistence type="predicted"/>
<dbReference type="EMBL" id="AUPC02000027">
    <property type="protein sequence ID" value="POG79139.1"/>
    <property type="molecule type" value="Genomic_DNA"/>
</dbReference>
<gene>
    <name evidence="1" type="ORF">GLOIN_2v1472604</name>
</gene>
<reference evidence="1 2" key="1">
    <citation type="journal article" date="2013" name="Proc. Natl. Acad. Sci. U.S.A.">
        <title>Genome of an arbuscular mycorrhizal fungus provides insight into the oldest plant symbiosis.</title>
        <authorList>
            <person name="Tisserant E."/>
            <person name="Malbreil M."/>
            <person name="Kuo A."/>
            <person name="Kohler A."/>
            <person name="Symeonidi A."/>
            <person name="Balestrini R."/>
            <person name="Charron P."/>
            <person name="Duensing N."/>
            <person name="Frei Dit Frey N."/>
            <person name="Gianinazzi-Pearson V."/>
            <person name="Gilbert L.B."/>
            <person name="Handa Y."/>
            <person name="Herr J.R."/>
            <person name="Hijri M."/>
            <person name="Koul R."/>
            <person name="Kawaguchi M."/>
            <person name="Krajinski F."/>
            <person name="Lammers P.J."/>
            <person name="Masclaux F.G."/>
            <person name="Murat C."/>
            <person name="Morin E."/>
            <person name="Ndikumana S."/>
            <person name="Pagni M."/>
            <person name="Petitpierre D."/>
            <person name="Requena N."/>
            <person name="Rosikiewicz P."/>
            <person name="Riley R."/>
            <person name="Saito K."/>
            <person name="San Clemente H."/>
            <person name="Shapiro H."/>
            <person name="van Tuinen D."/>
            <person name="Becard G."/>
            <person name="Bonfante P."/>
            <person name="Paszkowski U."/>
            <person name="Shachar-Hill Y.Y."/>
            <person name="Tuskan G.A."/>
            <person name="Young P.W."/>
            <person name="Sanders I.R."/>
            <person name="Henrissat B."/>
            <person name="Rensing S.A."/>
            <person name="Grigoriev I.V."/>
            <person name="Corradi N."/>
            <person name="Roux C."/>
            <person name="Martin F."/>
        </authorList>
    </citation>
    <scope>NUCLEOTIDE SEQUENCE [LARGE SCALE GENOMIC DNA]</scope>
    <source>
        <strain evidence="1 2">DAOM 197198</strain>
    </source>
</reference>
<dbReference type="VEuPathDB" id="FungiDB:RhiirFUN_004034"/>
<organism evidence="1 2">
    <name type="scientific">Rhizophagus irregularis (strain DAOM 181602 / DAOM 197198 / MUCL 43194)</name>
    <name type="common">Arbuscular mycorrhizal fungus</name>
    <name type="synonym">Glomus intraradices</name>
    <dbReference type="NCBI Taxonomy" id="747089"/>
    <lineage>
        <taxon>Eukaryota</taxon>
        <taxon>Fungi</taxon>
        <taxon>Fungi incertae sedis</taxon>
        <taxon>Mucoromycota</taxon>
        <taxon>Glomeromycotina</taxon>
        <taxon>Glomeromycetes</taxon>
        <taxon>Glomerales</taxon>
        <taxon>Glomeraceae</taxon>
        <taxon>Rhizophagus</taxon>
    </lineage>
</organism>
<keyword evidence="2" id="KW-1185">Reference proteome</keyword>
<reference evidence="1 2" key="2">
    <citation type="journal article" date="2018" name="New Phytol.">
        <title>High intraspecific genome diversity in the model arbuscular mycorrhizal symbiont Rhizophagus irregularis.</title>
        <authorList>
            <person name="Chen E.C.H."/>
            <person name="Morin E."/>
            <person name="Beaudet D."/>
            <person name="Noel J."/>
            <person name="Yildirir G."/>
            <person name="Ndikumana S."/>
            <person name="Charron P."/>
            <person name="St-Onge C."/>
            <person name="Giorgi J."/>
            <person name="Kruger M."/>
            <person name="Marton T."/>
            <person name="Ropars J."/>
            <person name="Grigoriev I.V."/>
            <person name="Hainaut M."/>
            <person name="Henrissat B."/>
            <person name="Roux C."/>
            <person name="Martin F."/>
            <person name="Corradi N."/>
        </authorList>
    </citation>
    <scope>NUCLEOTIDE SEQUENCE [LARGE SCALE GENOMIC DNA]</scope>
    <source>
        <strain evidence="1 2">DAOM 197198</strain>
    </source>
</reference>
<name>A0A2P4QNC2_RHIID</name>
<dbReference type="AlphaFoldDB" id="A0A2P4QNC2"/>
<sequence length="164" mass="18857">MGVVGTPTFAASSAGAVYNTVDVDFKKISEAERAAFEFRTKKISAYGVDNDIIEEIHKFPFPLQRLLVKEACSVMNRIEKAFQGMFEECGYEIYENRESVIEFVQTKQLKEAEDRRLTVVELTERIRDKYWSVEERGDTEKTETFISMLEASLNLIISNFDKSN</sequence>
<comment type="caution">
    <text evidence="1">The sequence shown here is derived from an EMBL/GenBank/DDBJ whole genome shotgun (WGS) entry which is preliminary data.</text>
</comment>